<evidence type="ECO:0000256" key="2">
    <source>
        <dbReference type="ARBA" id="ARBA00012393"/>
    </source>
</evidence>
<evidence type="ECO:0000256" key="9">
    <source>
        <dbReference type="ARBA" id="ARBA00022840"/>
    </source>
</evidence>
<accession>A0A0D2X2T3</accession>
<keyword evidence="16" id="KW-1185">Reference proteome</keyword>
<keyword evidence="9" id="KW-0067">ATP-binding</keyword>
<feature type="region of interest" description="Disordered" evidence="13">
    <location>
        <begin position="1"/>
        <end position="21"/>
    </location>
</feature>
<organism evidence="15 16">
    <name type="scientific">Capsaspora owczarzaki (strain ATCC 30864)</name>
    <dbReference type="NCBI Taxonomy" id="595528"/>
    <lineage>
        <taxon>Eukaryota</taxon>
        <taxon>Filasterea</taxon>
        <taxon>Capsaspora</taxon>
    </lineage>
</organism>
<evidence type="ECO:0000256" key="11">
    <source>
        <dbReference type="ARBA" id="ARBA00031871"/>
    </source>
</evidence>
<evidence type="ECO:0000256" key="12">
    <source>
        <dbReference type="ARBA" id="ARBA00049494"/>
    </source>
</evidence>
<keyword evidence="4" id="KW-0288">FMN</keyword>
<dbReference type="PANTHER" id="PTHR23293:SF9">
    <property type="entry name" value="FAD SYNTHASE"/>
    <property type="match status" value="1"/>
</dbReference>
<evidence type="ECO:0000256" key="10">
    <source>
        <dbReference type="ARBA" id="ARBA00031145"/>
    </source>
</evidence>
<evidence type="ECO:0000259" key="14">
    <source>
        <dbReference type="Pfam" id="PF01507"/>
    </source>
</evidence>
<name>A0A0D2X2T3_CAPO3</name>
<dbReference type="Proteomes" id="UP000008743">
    <property type="component" value="Unassembled WGS sequence"/>
</dbReference>
<dbReference type="InterPro" id="IPR014729">
    <property type="entry name" value="Rossmann-like_a/b/a_fold"/>
</dbReference>
<feature type="domain" description="Phosphoadenosine phosphosulphate reductase" evidence="14">
    <location>
        <begin position="171"/>
        <end position="333"/>
    </location>
</feature>
<dbReference type="GO" id="GO:0005524">
    <property type="term" value="F:ATP binding"/>
    <property type="evidence" value="ECO:0007669"/>
    <property type="project" value="UniProtKB-KW"/>
</dbReference>
<dbReference type="EMBL" id="KE346364">
    <property type="protein sequence ID" value="KJE93109.1"/>
    <property type="molecule type" value="Genomic_DNA"/>
</dbReference>
<dbReference type="AlphaFoldDB" id="A0A0D2X2T3"/>
<comment type="catalytic activity">
    <reaction evidence="12">
        <text>FMN + ATP + H(+) = FAD + diphosphate</text>
        <dbReference type="Rhea" id="RHEA:17237"/>
        <dbReference type="ChEBI" id="CHEBI:15378"/>
        <dbReference type="ChEBI" id="CHEBI:30616"/>
        <dbReference type="ChEBI" id="CHEBI:33019"/>
        <dbReference type="ChEBI" id="CHEBI:57692"/>
        <dbReference type="ChEBI" id="CHEBI:58210"/>
        <dbReference type="EC" id="2.7.7.2"/>
    </reaction>
</comment>
<sequence length="385" mass="41388">MLLHRPTAASSASPPPPPPLQEQQCRLVLAAASPRWDALCTTGADVQALIDIAESVQPASASASSSVPVAGPGAAVGGCGGAFQAAFSRLVAALGQGSQGTSIIRNTAHDDDSHDSQSNGDVGSAVRRSDESTATTLTLATAEQVVHLALCVRQATTAIEQALQIYKTDTIMLSFNGGKDCMVVLHLLNAVLRTRCGRHNAENSRHLPIPAIYLSFPDQFHEVESFVREAAQDYSMDLFTIDGSIKAGLTELSKQRPQVRAIFAGTRRTDPFSASLETCTPTDPDWPQFMRINPILDWSYADVWLFLRAFRVPYCHLYDLGYTSLGGRSTTSPNPALLRAGTQSPPRFSPAYLLQDGSKERDGRRPSLQPQSPQQSSRPSAQSSL</sequence>
<dbReference type="GO" id="GO:0006747">
    <property type="term" value="P:FAD biosynthetic process"/>
    <property type="evidence" value="ECO:0007669"/>
    <property type="project" value="TreeGrafter"/>
</dbReference>
<dbReference type="InterPro" id="IPR002500">
    <property type="entry name" value="PAPS_reduct_dom"/>
</dbReference>
<evidence type="ECO:0000256" key="5">
    <source>
        <dbReference type="ARBA" id="ARBA00022679"/>
    </source>
</evidence>
<dbReference type="OrthoDB" id="270728at2759"/>
<feature type="region of interest" description="Disordered" evidence="13">
    <location>
        <begin position="333"/>
        <end position="385"/>
    </location>
</feature>
<dbReference type="Pfam" id="PF01507">
    <property type="entry name" value="PAPS_reduct"/>
    <property type="match status" value="1"/>
</dbReference>
<evidence type="ECO:0000313" key="15">
    <source>
        <dbReference type="EMBL" id="KJE93109.1"/>
    </source>
</evidence>
<dbReference type="InParanoid" id="A0A0D2X2T3"/>
<dbReference type="SUPFAM" id="SSF52402">
    <property type="entry name" value="Adenine nucleotide alpha hydrolases-like"/>
    <property type="match status" value="1"/>
</dbReference>
<evidence type="ECO:0000256" key="4">
    <source>
        <dbReference type="ARBA" id="ARBA00022643"/>
    </source>
</evidence>
<keyword evidence="6" id="KW-0548">Nucleotidyltransferase</keyword>
<dbReference type="STRING" id="595528.A0A0D2X2T3"/>
<gene>
    <name evidence="15" type="ORF">CAOG_003947</name>
</gene>
<evidence type="ECO:0000256" key="1">
    <source>
        <dbReference type="ARBA" id="ARBA00004726"/>
    </source>
</evidence>
<dbReference type="eggNOG" id="KOG2644">
    <property type="taxonomic scope" value="Eukaryota"/>
</dbReference>
<keyword evidence="5" id="KW-0808">Transferase</keyword>
<dbReference type="RefSeq" id="XP_004363675.1">
    <property type="nucleotide sequence ID" value="XM_004363618.2"/>
</dbReference>
<feature type="compositionally biased region" description="Low complexity" evidence="13">
    <location>
        <begin position="366"/>
        <end position="385"/>
    </location>
</feature>
<dbReference type="FunCoup" id="A0A0D2X2T3">
    <property type="interactions" value="95"/>
</dbReference>
<evidence type="ECO:0000256" key="13">
    <source>
        <dbReference type="SAM" id="MobiDB-lite"/>
    </source>
</evidence>
<keyword evidence="3" id="KW-0285">Flavoprotein</keyword>
<evidence type="ECO:0000256" key="6">
    <source>
        <dbReference type="ARBA" id="ARBA00022695"/>
    </source>
</evidence>
<protein>
    <recommendedName>
        <fullName evidence="2">FAD synthase</fullName>
        <ecNumber evidence="2">2.7.7.2</ecNumber>
    </recommendedName>
    <alternativeName>
        <fullName evidence="10">FAD pyrophosphorylase</fullName>
    </alternativeName>
    <alternativeName>
        <fullName evidence="11">FMN adenylyltransferase</fullName>
    </alternativeName>
</protein>
<reference evidence="16" key="1">
    <citation type="submission" date="2011-02" db="EMBL/GenBank/DDBJ databases">
        <title>The Genome Sequence of Capsaspora owczarzaki ATCC 30864.</title>
        <authorList>
            <person name="Russ C."/>
            <person name="Cuomo C."/>
            <person name="Burger G."/>
            <person name="Gray M.W."/>
            <person name="Holland P.W.H."/>
            <person name="King N."/>
            <person name="Lang F.B.F."/>
            <person name="Roger A.J."/>
            <person name="Ruiz-Trillo I."/>
            <person name="Young S.K."/>
            <person name="Zeng Q."/>
            <person name="Gargeya S."/>
            <person name="Alvarado L."/>
            <person name="Berlin A."/>
            <person name="Chapman S.B."/>
            <person name="Chen Z."/>
            <person name="Freedman E."/>
            <person name="Gellesch M."/>
            <person name="Goldberg J."/>
            <person name="Griggs A."/>
            <person name="Gujja S."/>
            <person name="Heilman E."/>
            <person name="Heiman D."/>
            <person name="Howarth C."/>
            <person name="Mehta T."/>
            <person name="Neiman D."/>
            <person name="Pearson M."/>
            <person name="Roberts A."/>
            <person name="Saif S."/>
            <person name="Shea T."/>
            <person name="Shenoy N."/>
            <person name="Sisk P."/>
            <person name="Stolte C."/>
            <person name="Sykes S."/>
            <person name="White J."/>
            <person name="Yandava C."/>
            <person name="Haas B."/>
            <person name="Nusbaum C."/>
            <person name="Birren B."/>
        </authorList>
    </citation>
    <scope>NUCLEOTIDE SEQUENCE</scope>
    <source>
        <strain evidence="16">ATCC 30864</strain>
    </source>
</reference>
<dbReference type="CDD" id="cd23948">
    <property type="entry name" value="FAD_synthase"/>
    <property type="match status" value="1"/>
</dbReference>
<evidence type="ECO:0000256" key="8">
    <source>
        <dbReference type="ARBA" id="ARBA00022827"/>
    </source>
</evidence>
<dbReference type="GO" id="GO:0003919">
    <property type="term" value="F:FMN adenylyltransferase activity"/>
    <property type="evidence" value="ECO:0007669"/>
    <property type="project" value="UniProtKB-EC"/>
</dbReference>
<evidence type="ECO:0000256" key="3">
    <source>
        <dbReference type="ARBA" id="ARBA00022630"/>
    </source>
</evidence>
<dbReference type="PANTHER" id="PTHR23293">
    <property type="entry name" value="FAD SYNTHETASE-RELATED FMN ADENYLYLTRANSFERASE"/>
    <property type="match status" value="1"/>
</dbReference>
<dbReference type="PhylomeDB" id="A0A0D2X2T3"/>
<feature type="region of interest" description="Disordered" evidence="13">
    <location>
        <begin position="103"/>
        <end position="128"/>
    </location>
</feature>
<dbReference type="EC" id="2.7.7.2" evidence="2"/>
<proteinExistence type="predicted"/>
<evidence type="ECO:0000256" key="7">
    <source>
        <dbReference type="ARBA" id="ARBA00022741"/>
    </source>
</evidence>
<dbReference type="Gene3D" id="3.40.50.620">
    <property type="entry name" value="HUPs"/>
    <property type="match status" value="1"/>
</dbReference>
<evidence type="ECO:0000313" key="16">
    <source>
        <dbReference type="Proteomes" id="UP000008743"/>
    </source>
</evidence>
<keyword evidence="7" id="KW-0547">Nucleotide-binding</keyword>
<comment type="pathway">
    <text evidence="1">Cofactor biosynthesis; FAD biosynthesis; FAD from FMN: step 1/1.</text>
</comment>
<keyword evidence="8" id="KW-0274">FAD</keyword>